<dbReference type="GO" id="GO:0004930">
    <property type="term" value="F:G protein-coupled receptor activity"/>
    <property type="evidence" value="ECO:0007669"/>
    <property type="project" value="UniProtKB-KW"/>
</dbReference>
<proteinExistence type="predicted"/>
<protein>
    <recommendedName>
        <fullName evidence="9">G-protein coupled receptors family 1 profile domain-containing protein</fullName>
    </recommendedName>
</protein>
<keyword evidence="5 8" id="KW-0472">Membrane</keyword>
<evidence type="ECO:0000256" key="3">
    <source>
        <dbReference type="ARBA" id="ARBA00022989"/>
    </source>
</evidence>
<feature type="transmembrane region" description="Helical" evidence="8">
    <location>
        <begin position="64"/>
        <end position="88"/>
    </location>
</feature>
<evidence type="ECO:0000256" key="4">
    <source>
        <dbReference type="ARBA" id="ARBA00023040"/>
    </source>
</evidence>
<evidence type="ECO:0000313" key="10">
    <source>
        <dbReference type="EMBL" id="CAF4009900.1"/>
    </source>
</evidence>
<keyword evidence="7" id="KW-0807">Transducer</keyword>
<sequence length="281" mass="32164">MIAINGDAYEILFKREILTQKRACYSCYLTVIILALANLPFLKLADISPVNNQRVFCGLIKDTLIIDITTGSILPIALITAVNILIAVTLHRVSHTPFDWFVADEKIDLRSSTMNVMDEKFLSNVYPLRSSKSSSVIADTSQATKRRTSAQVTRMLLAVTLSLIILNIPNTIMSLFSRIIDRKLLLHGRLYTYDRDSDITSYKINFYISVLRDVLLDFLHIVNCFLYYSAGRKFRSIFINEIRNCLIELHLMERTERHFTRNGSIVNPAVSNTIYMNSRQI</sequence>
<dbReference type="AlphaFoldDB" id="A0A819P3M3"/>
<evidence type="ECO:0000256" key="8">
    <source>
        <dbReference type="SAM" id="Phobius"/>
    </source>
</evidence>
<dbReference type="GO" id="GO:0005886">
    <property type="term" value="C:plasma membrane"/>
    <property type="evidence" value="ECO:0007669"/>
    <property type="project" value="TreeGrafter"/>
</dbReference>
<keyword evidence="3 8" id="KW-1133">Transmembrane helix</keyword>
<keyword evidence="6" id="KW-0675">Receptor</keyword>
<evidence type="ECO:0000256" key="5">
    <source>
        <dbReference type="ARBA" id="ARBA00023136"/>
    </source>
</evidence>
<evidence type="ECO:0000313" key="11">
    <source>
        <dbReference type="Proteomes" id="UP000663842"/>
    </source>
</evidence>
<evidence type="ECO:0000256" key="2">
    <source>
        <dbReference type="ARBA" id="ARBA00022692"/>
    </source>
</evidence>
<dbReference type="SUPFAM" id="SSF81321">
    <property type="entry name" value="Family A G protein-coupled receptor-like"/>
    <property type="match status" value="1"/>
</dbReference>
<reference evidence="10" key="1">
    <citation type="submission" date="2021-02" db="EMBL/GenBank/DDBJ databases">
        <authorList>
            <person name="Nowell W R."/>
        </authorList>
    </citation>
    <scope>NUCLEOTIDE SEQUENCE</scope>
</reference>
<dbReference type="PANTHER" id="PTHR24243:SF230">
    <property type="entry name" value="G-PROTEIN COUPLED RECEPTORS FAMILY 1 PROFILE DOMAIN-CONTAINING PROTEIN"/>
    <property type="match status" value="1"/>
</dbReference>
<dbReference type="PANTHER" id="PTHR24243">
    <property type="entry name" value="G-PROTEIN COUPLED RECEPTOR"/>
    <property type="match status" value="1"/>
</dbReference>
<dbReference type="EMBL" id="CAJOBF010002099">
    <property type="protein sequence ID" value="CAF4009900.1"/>
    <property type="molecule type" value="Genomic_DNA"/>
</dbReference>
<feature type="transmembrane region" description="Helical" evidence="8">
    <location>
        <begin position="155"/>
        <end position="176"/>
    </location>
</feature>
<dbReference type="PROSITE" id="PS50262">
    <property type="entry name" value="G_PROTEIN_RECEP_F1_2"/>
    <property type="match status" value="1"/>
</dbReference>
<keyword evidence="4" id="KW-0297">G-protein coupled receptor</keyword>
<dbReference type="Gene3D" id="1.20.1070.10">
    <property type="entry name" value="Rhodopsin 7-helix transmembrane proteins"/>
    <property type="match status" value="1"/>
</dbReference>
<evidence type="ECO:0000256" key="6">
    <source>
        <dbReference type="ARBA" id="ARBA00023170"/>
    </source>
</evidence>
<feature type="transmembrane region" description="Helical" evidence="8">
    <location>
        <begin position="23"/>
        <end position="44"/>
    </location>
</feature>
<gene>
    <name evidence="10" type="ORF">UXM345_LOCUS16701</name>
</gene>
<organism evidence="10 11">
    <name type="scientific">Rotaria magnacalcarata</name>
    <dbReference type="NCBI Taxonomy" id="392030"/>
    <lineage>
        <taxon>Eukaryota</taxon>
        <taxon>Metazoa</taxon>
        <taxon>Spiralia</taxon>
        <taxon>Gnathifera</taxon>
        <taxon>Rotifera</taxon>
        <taxon>Eurotatoria</taxon>
        <taxon>Bdelloidea</taxon>
        <taxon>Philodinida</taxon>
        <taxon>Philodinidae</taxon>
        <taxon>Rotaria</taxon>
    </lineage>
</organism>
<evidence type="ECO:0000256" key="7">
    <source>
        <dbReference type="ARBA" id="ARBA00023224"/>
    </source>
</evidence>
<comment type="subcellular location">
    <subcellularLocation>
        <location evidence="1">Membrane</location>
        <topology evidence="1">Multi-pass membrane protein</topology>
    </subcellularLocation>
</comment>
<evidence type="ECO:0000256" key="1">
    <source>
        <dbReference type="ARBA" id="ARBA00004141"/>
    </source>
</evidence>
<comment type="caution">
    <text evidence="10">The sequence shown here is derived from an EMBL/GenBank/DDBJ whole genome shotgun (WGS) entry which is preliminary data.</text>
</comment>
<evidence type="ECO:0000259" key="9">
    <source>
        <dbReference type="PROSITE" id="PS50262"/>
    </source>
</evidence>
<dbReference type="Proteomes" id="UP000663842">
    <property type="component" value="Unassembled WGS sequence"/>
</dbReference>
<keyword evidence="2 8" id="KW-0812">Transmembrane</keyword>
<name>A0A819P3M3_9BILA</name>
<feature type="domain" description="G-protein coupled receptors family 1 profile" evidence="9">
    <location>
        <begin position="1"/>
        <end position="227"/>
    </location>
</feature>
<accession>A0A819P3M3</accession>
<dbReference type="InterPro" id="IPR017452">
    <property type="entry name" value="GPCR_Rhodpsn_7TM"/>
</dbReference>